<dbReference type="AlphaFoldDB" id="A0A512DGJ4"/>
<dbReference type="SMART" id="SM00460">
    <property type="entry name" value="TGc"/>
    <property type="match status" value="1"/>
</dbReference>
<dbReference type="InterPro" id="IPR038765">
    <property type="entry name" value="Papain-like_cys_pep_sf"/>
</dbReference>
<feature type="transmembrane region" description="Helical" evidence="2">
    <location>
        <begin position="62"/>
        <end position="82"/>
    </location>
</feature>
<gene>
    <name evidence="4" type="ORF">CAE01nite_32870</name>
</gene>
<dbReference type="PANTHER" id="PTHR42736">
    <property type="entry name" value="PROTEIN-GLUTAMINE GAMMA-GLUTAMYLTRANSFERASE"/>
    <property type="match status" value="1"/>
</dbReference>
<dbReference type="Proteomes" id="UP000321181">
    <property type="component" value="Unassembled WGS sequence"/>
</dbReference>
<feature type="transmembrane region" description="Helical" evidence="2">
    <location>
        <begin position="37"/>
        <end position="55"/>
    </location>
</feature>
<organism evidence="4 5">
    <name type="scientific">Cellulomonas aerilata</name>
    <dbReference type="NCBI Taxonomy" id="515326"/>
    <lineage>
        <taxon>Bacteria</taxon>
        <taxon>Bacillati</taxon>
        <taxon>Actinomycetota</taxon>
        <taxon>Actinomycetes</taxon>
        <taxon>Micrococcales</taxon>
        <taxon>Cellulomonadaceae</taxon>
        <taxon>Cellulomonas</taxon>
    </lineage>
</organism>
<dbReference type="RefSeq" id="WP_146906608.1">
    <property type="nucleotide sequence ID" value="NZ_BAAARM010000006.1"/>
</dbReference>
<sequence>MNDVVRGTRAWLAVGLLAVGVSASLLALTFLLAPGRWLQLGALAVVALAAVLGGIRATTRAWWAPTLGGALLSTFALLVLYASPPGRLQVLPDRESVARLGDLIRAGLQAADTSRPPAEPTLPLELLVVGGALLVMLAADLIALGLGAPAWAGLAMLALWIPSIVIGRPGSTQGFVGAALAYLLLLAVSAAPATSSRRRRSPEEHRRRATAAATIAGGVIVVALVVGPLGTVLPGWSTVRLPQVGSSTGGSLQLADDLDMRQSLGTRSSEVVLSYRADPALAGPLRVFTLRDYDGETWSREQDDTDLPPVEAGTLLWPTRDLTPEPPGEGEPSTTRLDVRLEGLREDRLPVPVMPRTLFVDDRLTYDSRRDEVVRAGLTRSGMQYSMEVELLDLTDDTLRASGEDDPRDVAQYLDLPETSRVDDIERAAREVVDGESGRYDQALALQNYFRSTQNFTYTIDVDPARSDDAVWDFLGSRTGYCVQFATAMTIMARTLGIPARLAVGFLPGTPADSGEYVVTGRDSHAWPELYFPDAGWIRFEPTPRVQSGAPPAWADPFAGTGSTPFIEPEPTGAAGDLGPLPSAAPVPQATTAAPTDTTPGYLVPVGIATGVLLLGAAAYLLRRRLSVAEELRPEAAWAHLRKRLAASGIVWTDAHTTRQAAELVAAEIAARRGGPMDPAARRALVDLARAVEDHRYAAAPRVWSHADLEQRVADVLREVAAATPARSGRRG</sequence>
<dbReference type="Gene3D" id="3.10.620.30">
    <property type="match status" value="1"/>
</dbReference>
<feature type="region of interest" description="Disordered" evidence="1">
    <location>
        <begin position="558"/>
        <end position="594"/>
    </location>
</feature>
<keyword evidence="5" id="KW-1185">Reference proteome</keyword>
<dbReference type="InterPro" id="IPR052901">
    <property type="entry name" value="Bact_TGase-like"/>
</dbReference>
<feature type="transmembrane region" description="Helical" evidence="2">
    <location>
        <begin position="12"/>
        <end position="31"/>
    </location>
</feature>
<evidence type="ECO:0000256" key="2">
    <source>
        <dbReference type="SAM" id="Phobius"/>
    </source>
</evidence>
<dbReference type="InterPro" id="IPR002931">
    <property type="entry name" value="Transglutaminase-like"/>
</dbReference>
<keyword evidence="2" id="KW-0472">Membrane</keyword>
<keyword evidence="2" id="KW-0812">Transmembrane</keyword>
<feature type="transmembrane region" description="Helical" evidence="2">
    <location>
        <begin position="122"/>
        <end position="143"/>
    </location>
</feature>
<protein>
    <submittedName>
        <fullName evidence="4">Transglutaminase</fullName>
    </submittedName>
</protein>
<feature type="compositionally biased region" description="Low complexity" evidence="1">
    <location>
        <begin position="582"/>
        <end position="594"/>
    </location>
</feature>
<dbReference type="EMBL" id="BJYY01000021">
    <property type="protein sequence ID" value="GEO35562.1"/>
    <property type="molecule type" value="Genomic_DNA"/>
</dbReference>
<evidence type="ECO:0000313" key="4">
    <source>
        <dbReference type="EMBL" id="GEO35562.1"/>
    </source>
</evidence>
<evidence type="ECO:0000313" key="5">
    <source>
        <dbReference type="Proteomes" id="UP000321181"/>
    </source>
</evidence>
<dbReference type="InterPro" id="IPR021878">
    <property type="entry name" value="TgpA_N"/>
</dbReference>
<accession>A0A512DGJ4</accession>
<dbReference type="Pfam" id="PF01841">
    <property type="entry name" value="Transglut_core"/>
    <property type="match status" value="1"/>
</dbReference>
<name>A0A512DGJ4_9CELL</name>
<feature type="domain" description="Transglutaminase-like" evidence="3">
    <location>
        <begin position="474"/>
        <end position="544"/>
    </location>
</feature>
<keyword evidence="2" id="KW-1133">Transmembrane helix</keyword>
<dbReference type="SUPFAM" id="SSF54001">
    <property type="entry name" value="Cysteine proteinases"/>
    <property type="match status" value="1"/>
</dbReference>
<reference evidence="4 5" key="1">
    <citation type="submission" date="2019-07" db="EMBL/GenBank/DDBJ databases">
        <title>Whole genome shotgun sequence of Cellulomonas aerilata NBRC 106308.</title>
        <authorList>
            <person name="Hosoyama A."/>
            <person name="Uohara A."/>
            <person name="Ohji S."/>
            <person name="Ichikawa N."/>
        </authorList>
    </citation>
    <scope>NUCLEOTIDE SEQUENCE [LARGE SCALE GENOMIC DNA]</scope>
    <source>
        <strain evidence="4 5">NBRC 106308</strain>
    </source>
</reference>
<proteinExistence type="predicted"/>
<feature type="transmembrane region" description="Helical" evidence="2">
    <location>
        <begin position="173"/>
        <end position="191"/>
    </location>
</feature>
<feature type="transmembrane region" description="Helical" evidence="2">
    <location>
        <begin position="212"/>
        <end position="236"/>
    </location>
</feature>
<evidence type="ECO:0000256" key="1">
    <source>
        <dbReference type="SAM" id="MobiDB-lite"/>
    </source>
</evidence>
<comment type="caution">
    <text evidence="4">The sequence shown here is derived from an EMBL/GenBank/DDBJ whole genome shotgun (WGS) entry which is preliminary data.</text>
</comment>
<dbReference type="PANTHER" id="PTHR42736:SF1">
    <property type="entry name" value="PROTEIN-GLUTAMINE GAMMA-GLUTAMYLTRANSFERASE"/>
    <property type="match status" value="1"/>
</dbReference>
<dbReference type="Pfam" id="PF11992">
    <property type="entry name" value="TgpA_N"/>
    <property type="match status" value="1"/>
</dbReference>
<dbReference type="OrthoDB" id="9804023at2"/>
<feature type="transmembrane region" description="Helical" evidence="2">
    <location>
        <begin position="150"/>
        <end position="167"/>
    </location>
</feature>
<evidence type="ECO:0000259" key="3">
    <source>
        <dbReference type="SMART" id="SM00460"/>
    </source>
</evidence>